<name>A0A2S6HHP7_9GAMM</name>
<dbReference type="Pfam" id="PF11871">
    <property type="entry name" value="DUF3391"/>
    <property type="match status" value="1"/>
</dbReference>
<protein>
    <submittedName>
        <fullName evidence="2">Putative nucleotidyltransferase with HDIG domain</fullName>
    </submittedName>
</protein>
<dbReference type="PANTHER" id="PTHR43155:SF2">
    <property type="entry name" value="CYCLIC DI-GMP PHOSPHODIESTERASE PA4108"/>
    <property type="match status" value="1"/>
</dbReference>
<dbReference type="PANTHER" id="PTHR43155">
    <property type="entry name" value="CYCLIC DI-GMP PHOSPHODIESTERASE PA4108-RELATED"/>
    <property type="match status" value="1"/>
</dbReference>
<reference evidence="2 3" key="1">
    <citation type="submission" date="2018-02" db="EMBL/GenBank/DDBJ databases">
        <title>Subsurface microbial communities from deep shales in Ohio and West Virginia, USA.</title>
        <authorList>
            <person name="Wrighton K."/>
        </authorList>
    </citation>
    <scope>NUCLEOTIDE SEQUENCE [LARGE SCALE GENOMIC DNA]</scope>
    <source>
        <strain evidence="2 3">OWC-DMM</strain>
    </source>
</reference>
<evidence type="ECO:0000259" key="1">
    <source>
        <dbReference type="PROSITE" id="PS51832"/>
    </source>
</evidence>
<sequence>MIKKISIQQLKPGMFIHDINCVWMEHPFLVGALKIKNDKTIEKIAGLGVREVYIDTLKGLDVIDAPTETEVNAEIEHKMLAMVQQVKPITTTSTLSEELKRSREVYGEANKIISNIMHDVRIGKQIEVERIDPVVEKMANSILRNKDALLSLCRIKNKDDYTFLHSVSVGALLISFAHALDFKRDVIKQLGVGGMLHDIGKTKVPNEILNKPGALTEEEFVIMKSHVVHGCSILRKSPGIAQVSFDVASQHHERFDGSGYPLGLKNSEMSVYGQMAAIVDVYDAITADRCYHKGMEPTVAIRKMFEWSKFHFNPKLLRTFIRIVGIYPVGTLVMLESGKIGVVIEQSETDMTRPLVRIIFDAKKNYFIAPKDIDLAKPLGQGGGDRIVNYESSAKWDIDPNKFM</sequence>
<dbReference type="Gene3D" id="1.10.3210.10">
    <property type="entry name" value="Hypothetical protein af1432"/>
    <property type="match status" value="1"/>
</dbReference>
<proteinExistence type="predicted"/>
<dbReference type="InterPro" id="IPR003607">
    <property type="entry name" value="HD/PDEase_dom"/>
</dbReference>
<dbReference type="PROSITE" id="PS51832">
    <property type="entry name" value="HD_GYP"/>
    <property type="match status" value="1"/>
</dbReference>
<evidence type="ECO:0000313" key="2">
    <source>
        <dbReference type="EMBL" id="PPK77005.1"/>
    </source>
</evidence>
<dbReference type="Pfam" id="PF13487">
    <property type="entry name" value="HD_5"/>
    <property type="match status" value="1"/>
</dbReference>
<accession>A0A2S6HHP7</accession>
<dbReference type="AlphaFoldDB" id="A0A2S6HHP7"/>
<dbReference type="RefSeq" id="WP_104427771.1">
    <property type="nucleotide sequence ID" value="NZ_PTIZ01000002.1"/>
</dbReference>
<feature type="domain" description="HD-GYP" evidence="1">
    <location>
        <begin position="140"/>
        <end position="336"/>
    </location>
</feature>
<dbReference type="EMBL" id="PTIZ01000002">
    <property type="protein sequence ID" value="PPK77005.1"/>
    <property type="molecule type" value="Genomic_DNA"/>
</dbReference>
<gene>
    <name evidence="2" type="ORF">B0F87_102111</name>
</gene>
<dbReference type="NCBIfam" id="TIGR00277">
    <property type="entry name" value="HDIG"/>
    <property type="match status" value="1"/>
</dbReference>
<dbReference type="CDD" id="cd00077">
    <property type="entry name" value="HDc"/>
    <property type="match status" value="1"/>
</dbReference>
<evidence type="ECO:0000313" key="3">
    <source>
        <dbReference type="Proteomes" id="UP000240010"/>
    </source>
</evidence>
<dbReference type="GO" id="GO:0016740">
    <property type="term" value="F:transferase activity"/>
    <property type="evidence" value="ECO:0007669"/>
    <property type="project" value="UniProtKB-KW"/>
</dbReference>
<dbReference type="Proteomes" id="UP000240010">
    <property type="component" value="Unassembled WGS sequence"/>
</dbReference>
<dbReference type="SUPFAM" id="SSF109604">
    <property type="entry name" value="HD-domain/PDEase-like"/>
    <property type="match status" value="1"/>
</dbReference>
<dbReference type="InterPro" id="IPR006675">
    <property type="entry name" value="HDIG_dom"/>
</dbReference>
<comment type="caution">
    <text evidence="2">The sequence shown here is derived from an EMBL/GenBank/DDBJ whole genome shotgun (WGS) entry which is preliminary data.</text>
</comment>
<organism evidence="2 3">
    <name type="scientific">Methylobacter tundripaludum</name>
    <dbReference type="NCBI Taxonomy" id="173365"/>
    <lineage>
        <taxon>Bacteria</taxon>
        <taxon>Pseudomonadati</taxon>
        <taxon>Pseudomonadota</taxon>
        <taxon>Gammaproteobacteria</taxon>
        <taxon>Methylococcales</taxon>
        <taxon>Methylococcaceae</taxon>
        <taxon>Methylobacter</taxon>
    </lineage>
</organism>
<dbReference type="InterPro" id="IPR021812">
    <property type="entry name" value="DUF3391"/>
</dbReference>
<dbReference type="InterPro" id="IPR037522">
    <property type="entry name" value="HD_GYP_dom"/>
</dbReference>
<dbReference type="GO" id="GO:0008081">
    <property type="term" value="F:phosphoric diester hydrolase activity"/>
    <property type="evidence" value="ECO:0007669"/>
    <property type="project" value="UniProtKB-ARBA"/>
</dbReference>
<dbReference type="SMART" id="SM00471">
    <property type="entry name" value="HDc"/>
    <property type="match status" value="1"/>
</dbReference>
<keyword evidence="2" id="KW-0808">Transferase</keyword>